<comment type="caution">
    <text evidence="2">The sequence shown here is derived from an EMBL/GenBank/DDBJ whole genome shotgun (WGS) entry which is preliminary data.</text>
</comment>
<name>A0A2J7ZJQ8_9CHLO</name>
<protein>
    <submittedName>
        <fullName evidence="2">Uncharacterized protein</fullName>
    </submittedName>
</protein>
<feature type="region of interest" description="Disordered" evidence="1">
    <location>
        <begin position="266"/>
        <end position="288"/>
    </location>
</feature>
<proteinExistence type="predicted"/>
<sequence length="402" mass="39697">MTTPALRGQPALGRCGRCLATGAPPQPAHGVRRPVRSARHAAVAAAWGSPSLGSDGPASAAATTGPRDADLRGVRVDGSSSTAASEVARSHERGAPAPLKWSWQEDLDSGPELELDPRGVEVAASVPELTALLASATANAPPRAALTPAAHALLDAAAQRLLSYDHPAAAAAASSSPRCSLGEAAQLLQAYGRVALGPAAGVAAGTPDSSSAGASVAAPLVAAVMSHVCGADGGGPGAGGSVLESASARELADLLWAVSELQEDLPWEEREAGESPGGAGPLAGPGGAAASAASAAPAALQRAVLARIREQDFLAPDLCRAVCALGVLAPVAATSGAAAALAGSAGSGFQLGSELLGALNEEVRYQLTEFDADFEAADLGRLILGMGRLRLGAAVLADGEYR</sequence>
<feature type="compositionally biased region" description="Gly residues" evidence="1">
    <location>
        <begin position="275"/>
        <end position="287"/>
    </location>
</feature>
<dbReference type="OrthoDB" id="537921at2759"/>
<dbReference type="EMBL" id="PGGS01001343">
    <property type="protein sequence ID" value="PNH00505.1"/>
    <property type="molecule type" value="Genomic_DNA"/>
</dbReference>
<evidence type="ECO:0000313" key="2">
    <source>
        <dbReference type="EMBL" id="PNH00505.1"/>
    </source>
</evidence>
<reference evidence="2 3" key="1">
    <citation type="journal article" date="2017" name="Mol. Biol. Evol.">
        <title>The 4-celled Tetrabaena socialis nuclear genome reveals the essential components for genetic control of cell number at the origin of multicellularity in the volvocine lineage.</title>
        <authorList>
            <person name="Featherston J."/>
            <person name="Arakaki Y."/>
            <person name="Hanschen E.R."/>
            <person name="Ferris P.J."/>
            <person name="Michod R.E."/>
            <person name="Olson B.J.S.C."/>
            <person name="Nozaki H."/>
            <person name="Durand P.M."/>
        </authorList>
    </citation>
    <scope>NUCLEOTIDE SEQUENCE [LARGE SCALE GENOMIC DNA]</scope>
    <source>
        <strain evidence="2 3">NIES-571</strain>
    </source>
</reference>
<keyword evidence="3" id="KW-1185">Reference proteome</keyword>
<feature type="compositionally biased region" description="Basic residues" evidence="1">
    <location>
        <begin position="30"/>
        <end position="39"/>
    </location>
</feature>
<dbReference type="AlphaFoldDB" id="A0A2J7ZJQ8"/>
<accession>A0A2J7ZJQ8</accession>
<feature type="region of interest" description="Disordered" evidence="1">
    <location>
        <begin position="1"/>
        <end position="102"/>
    </location>
</feature>
<evidence type="ECO:0000313" key="3">
    <source>
        <dbReference type="Proteomes" id="UP000236333"/>
    </source>
</evidence>
<evidence type="ECO:0000256" key="1">
    <source>
        <dbReference type="SAM" id="MobiDB-lite"/>
    </source>
</evidence>
<feature type="non-terminal residue" evidence="2">
    <location>
        <position position="402"/>
    </location>
</feature>
<organism evidence="2 3">
    <name type="scientific">Tetrabaena socialis</name>
    <dbReference type="NCBI Taxonomy" id="47790"/>
    <lineage>
        <taxon>Eukaryota</taxon>
        <taxon>Viridiplantae</taxon>
        <taxon>Chlorophyta</taxon>
        <taxon>core chlorophytes</taxon>
        <taxon>Chlorophyceae</taxon>
        <taxon>CS clade</taxon>
        <taxon>Chlamydomonadales</taxon>
        <taxon>Tetrabaenaceae</taxon>
        <taxon>Tetrabaena</taxon>
    </lineage>
</organism>
<dbReference type="Proteomes" id="UP000236333">
    <property type="component" value="Unassembled WGS sequence"/>
</dbReference>
<gene>
    <name evidence="2" type="ORF">TSOC_013668</name>
</gene>